<dbReference type="Proteomes" id="UP000283543">
    <property type="component" value="Unassembled WGS sequence"/>
</dbReference>
<dbReference type="InterPro" id="IPR042089">
    <property type="entry name" value="Peptidase_M13_dom_2"/>
</dbReference>
<dbReference type="PANTHER" id="PTHR11733:SF167">
    <property type="entry name" value="FI17812P1-RELATED"/>
    <property type="match status" value="1"/>
</dbReference>
<dbReference type="Gene3D" id="3.40.390.10">
    <property type="entry name" value="Collagenase (Catalytic Domain)"/>
    <property type="match status" value="2"/>
</dbReference>
<reference evidence="3 4" key="1">
    <citation type="submission" date="2018-08" db="EMBL/GenBank/DDBJ databases">
        <title>Aphanomyces genome sequencing and annotation.</title>
        <authorList>
            <person name="Minardi D."/>
            <person name="Oidtmann B."/>
            <person name="Van Der Giezen M."/>
            <person name="Studholme D.J."/>
        </authorList>
    </citation>
    <scope>NUCLEOTIDE SEQUENCE [LARGE SCALE GENOMIC DNA]</scope>
    <source>
        <strain evidence="3 4">Si</strain>
    </source>
</reference>
<dbReference type="GO" id="GO:0005886">
    <property type="term" value="C:plasma membrane"/>
    <property type="evidence" value="ECO:0007669"/>
    <property type="project" value="TreeGrafter"/>
</dbReference>
<dbReference type="PRINTS" id="PR00786">
    <property type="entry name" value="NEPRILYSIN"/>
</dbReference>
<organism evidence="3 4">
    <name type="scientific">Aphanomyces astaci</name>
    <name type="common">Crayfish plague agent</name>
    <dbReference type="NCBI Taxonomy" id="112090"/>
    <lineage>
        <taxon>Eukaryota</taxon>
        <taxon>Sar</taxon>
        <taxon>Stramenopiles</taxon>
        <taxon>Oomycota</taxon>
        <taxon>Saprolegniomycetes</taxon>
        <taxon>Saprolegniales</taxon>
        <taxon>Verrucalvaceae</taxon>
        <taxon>Aphanomyces</taxon>
    </lineage>
</organism>
<dbReference type="Gene3D" id="1.10.1380.10">
    <property type="entry name" value="Neutral endopeptidase , domain2"/>
    <property type="match status" value="1"/>
</dbReference>
<proteinExistence type="inferred from homology"/>
<dbReference type="InterPro" id="IPR024079">
    <property type="entry name" value="MetalloPept_cat_dom_sf"/>
</dbReference>
<feature type="domain" description="Peptidase M13 C-terminal" evidence="2">
    <location>
        <begin position="84"/>
        <end position="262"/>
    </location>
</feature>
<comment type="caution">
    <text evidence="3">The sequence shown here is derived from an EMBL/GenBank/DDBJ whole genome shotgun (WGS) entry which is preliminary data.</text>
</comment>
<protein>
    <recommendedName>
        <fullName evidence="2">Peptidase M13 C-terminal domain-containing protein</fullName>
    </recommendedName>
</protein>
<dbReference type="GO" id="GO:0004222">
    <property type="term" value="F:metalloendopeptidase activity"/>
    <property type="evidence" value="ECO:0007669"/>
    <property type="project" value="InterPro"/>
</dbReference>
<dbReference type="GO" id="GO:0016485">
    <property type="term" value="P:protein processing"/>
    <property type="evidence" value="ECO:0007669"/>
    <property type="project" value="TreeGrafter"/>
</dbReference>
<dbReference type="SUPFAM" id="SSF55486">
    <property type="entry name" value="Metalloproteases ('zincins'), catalytic domain"/>
    <property type="match status" value="1"/>
</dbReference>
<dbReference type="InterPro" id="IPR000718">
    <property type="entry name" value="Peptidase_M13"/>
</dbReference>
<name>A0A3R7A4C3_APHAT</name>
<gene>
    <name evidence="3" type="ORF">DYB34_010491</name>
</gene>
<comment type="similarity">
    <text evidence="1">Belongs to the peptidase M13 family.</text>
</comment>
<sequence length="266" mass="29847">SFSTSIATADWLDNSTRANAQTKLSKFVHLLGGPEKPQLYPTLTLDSKTYLNNHWKISQVNIDTNLKLAGQPVDKRKFSIPPQTFDAAQNFGAIGVVIGHEITHGFDNRGRYYDGDGKFNPWWSIDTITAFEKKAQCISDQYAKFVVKSEVTGAELGKVNGTLTLSETIADNGGLKTSFRAYHEYLKKFPSQYTEEAGDKLFYLSFAQARCSKYTDTHLNFLLKKAHPPGRFRVTGALQNNAEFARVFKCPTDSNLNPSKKCLLWE</sequence>
<evidence type="ECO:0000259" key="2">
    <source>
        <dbReference type="Pfam" id="PF01431"/>
    </source>
</evidence>
<dbReference type="AlphaFoldDB" id="A0A3R7A4C3"/>
<evidence type="ECO:0000313" key="3">
    <source>
        <dbReference type="EMBL" id="RHY48856.1"/>
    </source>
</evidence>
<accession>A0A3R7A4C3</accession>
<dbReference type="PROSITE" id="PS51885">
    <property type="entry name" value="NEPRILYSIN"/>
    <property type="match status" value="1"/>
</dbReference>
<dbReference type="CDD" id="cd08662">
    <property type="entry name" value="M13"/>
    <property type="match status" value="1"/>
</dbReference>
<dbReference type="EMBL" id="QUTB01006720">
    <property type="protein sequence ID" value="RHY48856.1"/>
    <property type="molecule type" value="Genomic_DNA"/>
</dbReference>
<dbReference type="Pfam" id="PF01431">
    <property type="entry name" value="Peptidase_M13"/>
    <property type="match status" value="1"/>
</dbReference>
<evidence type="ECO:0000313" key="4">
    <source>
        <dbReference type="Proteomes" id="UP000283543"/>
    </source>
</evidence>
<dbReference type="PANTHER" id="PTHR11733">
    <property type="entry name" value="ZINC METALLOPROTEASE FAMILY M13 NEPRILYSIN-RELATED"/>
    <property type="match status" value="1"/>
</dbReference>
<evidence type="ECO:0000256" key="1">
    <source>
        <dbReference type="ARBA" id="ARBA00007357"/>
    </source>
</evidence>
<feature type="non-terminal residue" evidence="3">
    <location>
        <position position="1"/>
    </location>
</feature>
<dbReference type="InterPro" id="IPR018497">
    <property type="entry name" value="Peptidase_M13_C"/>
</dbReference>